<evidence type="ECO:0000313" key="3">
    <source>
        <dbReference type="Proteomes" id="UP000023152"/>
    </source>
</evidence>
<proteinExistence type="predicted"/>
<accession>X6NP05</accession>
<feature type="compositionally biased region" description="Basic and acidic residues" evidence="1">
    <location>
        <begin position="94"/>
        <end position="105"/>
    </location>
</feature>
<feature type="compositionally biased region" description="Low complexity" evidence="1">
    <location>
        <begin position="7"/>
        <end position="18"/>
    </location>
</feature>
<comment type="caution">
    <text evidence="2">The sequence shown here is derived from an EMBL/GenBank/DDBJ whole genome shotgun (WGS) entry which is preliminary data.</text>
</comment>
<organism evidence="2 3">
    <name type="scientific">Reticulomyxa filosa</name>
    <dbReference type="NCBI Taxonomy" id="46433"/>
    <lineage>
        <taxon>Eukaryota</taxon>
        <taxon>Sar</taxon>
        <taxon>Rhizaria</taxon>
        <taxon>Retaria</taxon>
        <taxon>Foraminifera</taxon>
        <taxon>Monothalamids</taxon>
        <taxon>Reticulomyxidae</taxon>
        <taxon>Reticulomyxa</taxon>
    </lineage>
</organism>
<feature type="region of interest" description="Disordered" evidence="1">
    <location>
        <begin position="1"/>
        <end position="108"/>
    </location>
</feature>
<name>X6NP05_RETFI</name>
<keyword evidence="3" id="KW-1185">Reference proteome</keyword>
<feature type="non-terminal residue" evidence="2">
    <location>
        <position position="1"/>
    </location>
</feature>
<gene>
    <name evidence="2" type="ORF">RFI_09721</name>
</gene>
<evidence type="ECO:0000313" key="2">
    <source>
        <dbReference type="EMBL" id="ETO27409.1"/>
    </source>
</evidence>
<sequence>PRDAKHNNTSSTPSFNNPVRGLAKVKSAAQAMTSISEENEKYEPKTTKNQKKMRETVIPVVPGNNKKVNPIRVPPKLARPRKQSRSQASTPVNLRDKALRSKDQKSVPSAIETDALDLNPSRADIILLTPTENTEMHEIEQEDERPTQTNAITTIVETPKHLELAVDKPNDTRELGLGMFKHNICK</sequence>
<reference evidence="2 3" key="1">
    <citation type="journal article" date="2013" name="Curr. Biol.">
        <title>The Genome of the Foraminiferan Reticulomyxa filosa.</title>
        <authorList>
            <person name="Glockner G."/>
            <person name="Hulsmann N."/>
            <person name="Schleicher M."/>
            <person name="Noegel A.A."/>
            <person name="Eichinger L."/>
            <person name="Gallinger C."/>
            <person name="Pawlowski J."/>
            <person name="Sierra R."/>
            <person name="Euteneuer U."/>
            <person name="Pillet L."/>
            <person name="Moustafa A."/>
            <person name="Platzer M."/>
            <person name="Groth M."/>
            <person name="Szafranski K."/>
            <person name="Schliwa M."/>
        </authorList>
    </citation>
    <scope>NUCLEOTIDE SEQUENCE [LARGE SCALE GENOMIC DNA]</scope>
</reference>
<dbReference type="Proteomes" id="UP000023152">
    <property type="component" value="Unassembled WGS sequence"/>
</dbReference>
<protein>
    <submittedName>
        <fullName evidence="2">Uncharacterized protein</fullName>
    </submittedName>
</protein>
<dbReference type="AlphaFoldDB" id="X6NP05"/>
<dbReference type="EMBL" id="ASPP01007275">
    <property type="protein sequence ID" value="ETO27409.1"/>
    <property type="molecule type" value="Genomic_DNA"/>
</dbReference>
<evidence type="ECO:0000256" key="1">
    <source>
        <dbReference type="SAM" id="MobiDB-lite"/>
    </source>
</evidence>